<dbReference type="Proteomes" id="UP000789572">
    <property type="component" value="Unassembled WGS sequence"/>
</dbReference>
<reference evidence="1" key="1">
    <citation type="submission" date="2021-06" db="EMBL/GenBank/DDBJ databases">
        <authorList>
            <person name="Kallberg Y."/>
            <person name="Tangrot J."/>
            <person name="Rosling A."/>
        </authorList>
    </citation>
    <scope>NUCLEOTIDE SEQUENCE</scope>
    <source>
        <strain evidence="1">IA702</strain>
    </source>
</reference>
<dbReference type="AlphaFoldDB" id="A0A9N9GQW6"/>
<organism evidence="1 2">
    <name type="scientific">Paraglomus occultum</name>
    <dbReference type="NCBI Taxonomy" id="144539"/>
    <lineage>
        <taxon>Eukaryota</taxon>
        <taxon>Fungi</taxon>
        <taxon>Fungi incertae sedis</taxon>
        <taxon>Mucoromycota</taxon>
        <taxon>Glomeromycotina</taxon>
        <taxon>Glomeromycetes</taxon>
        <taxon>Paraglomerales</taxon>
        <taxon>Paraglomeraceae</taxon>
        <taxon>Paraglomus</taxon>
    </lineage>
</organism>
<proteinExistence type="predicted"/>
<dbReference type="EMBL" id="CAJVPJ010002523">
    <property type="protein sequence ID" value="CAG8623370.1"/>
    <property type="molecule type" value="Genomic_DNA"/>
</dbReference>
<evidence type="ECO:0000313" key="1">
    <source>
        <dbReference type="EMBL" id="CAG8623370.1"/>
    </source>
</evidence>
<sequence length="363" mass="42316">MSDNRKLGLNVAQDIARSKGGECLSDIYINSHNNLLWKCGQGHTWYASLHNVKKARGTWCAKCNGCTKLDISIAIDLAQQRKGKCLSKKYINNHMPLLWECSKGHQWSTSLSSVKRLGSWCPYCSGRHSCSLDLAKKIANERNGKCLSEQYININKYLLWECNQKHTWYASLHDVKNGNHWCAKCAKNKPYNLEFVKNIANSRSGECLSENYVNAHTKLMWKCVNGHKWTASLASIMHCNSWCPYCKHKHENLCREIVAKYLGPPSENRWPDFLKTPEHPTGLQLDIPYYHYGFAIEVQGIQHEQYIQFFHRGDQKNFIKQQEHDQLKRELCEENWIVLRYVWYYEDPFEKIPDILRELGLIS</sequence>
<comment type="caution">
    <text evidence="1">The sequence shown here is derived from an EMBL/GenBank/DDBJ whole genome shotgun (WGS) entry which is preliminary data.</text>
</comment>
<keyword evidence="2" id="KW-1185">Reference proteome</keyword>
<name>A0A9N9GQW6_9GLOM</name>
<gene>
    <name evidence="1" type="ORF">POCULU_LOCUS8532</name>
</gene>
<protein>
    <submittedName>
        <fullName evidence="1">10608_t:CDS:1</fullName>
    </submittedName>
</protein>
<accession>A0A9N9GQW6</accession>
<dbReference type="OrthoDB" id="2419021at2759"/>
<evidence type="ECO:0000313" key="2">
    <source>
        <dbReference type="Proteomes" id="UP000789572"/>
    </source>
</evidence>